<dbReference type="Pfam" id="PF01029">
    <property type="entry name" value="NusB"/>
    <property type="match status" value="1"/>
</dbReference>
<evidence type="ECO:0000256" key="4">
    <source>
        <dbReference type="ARBA" id="ARBA00023015"/>
    </source>
</evidence>
<dbReference type="PANTHER" id="PTHR11078:SF3">
    <property type="entry name" value="ANTITERMINATION NUSB DOMAIN-CONTAINING PROTEIN"/>
    <property type="match status" value="1"/>
</dbReference>
<dbReference type="Proteomes" id="UP000287176">
    <property type="component" value="Unassembled WGS sequence"/>
</dbReference>
<evidence type="ECO:0000256" key="5">
    <source>
        <dbReference type="ARBA" id="ARBA00023163"/>
    </source>
</evidence>
<dbReference type="GO" id="GO:0031564">
    <property type="term" value="P:transcription antitermination"/>
    <property type="evidence" value="ECO:0007669"/>
    <property type="project" value="UniProtKB-KW"/>
</dbReference>
<gene>
    <name evidence="6 9" type="primary">nusB</name>
    <name evidence="10" type="ORF">DSY94_00830</name>
    <name evidence="9" type="ORF">DSY98_09180</name>
</gene>
<evidence type="ECO:0000256" key="7">
    <source>
        <dbReference type="SAM" id="MobiDB-lite"/>
    </source>
</evidence>
<comment type="similarity">
    <text evidence="1 6">Belongs to the NusB family.</text>
</comment>
<dbReference type="Gene3D" id="1.10.940.10">
    <property type="entry name" value="NusB-like"/>
    <property type="match status" value="1"/>
</dbReference>
<protein>
    <recommendedName>
        <fullName evidence="6">Transcription antitermination protein NusB</fullName>
    </recommendedName>
    <alternativeName>
        <fullName evidence="6">Antitermination factor NusB</fullName>
    </alternativeName>
</protein>
<dbReference type="InterPro" id="IPR035926">
    <property type="entry name" value="NusB-like_sf"/>
</dbReference>
<dbReference type="HAMAP" id="MF_00073">
    <property type="entry name" value="NusB"/>
    <property type="match status" value="1"/>
</dbReference>
<evidence type="ECO:0000259" key="8">
    <source>
        <dbReference type="Pfam" id="PF01029"/>
    </source>
</evidence>
<dbReference type="GO" id="GO:0006353">
    <property type="term" value="P:DNA-templated transcription termination"/>
    <property type="evidence" value="ECO:0007669"/>
    <property type="project" value="UniProtKB-UniRule"/>
</dbReference>
<dbReference type="EMBL" id="QNZI01000023">
    <property type="protein sequence ID" value="RTZ86831.1"/>
    <property type="molecule type" value="Genomic_DNA"/>
</dbReference>
<feature type="domain" description="NusB/RsmB/TIM44" evidence="8">
    <location>
        <begin position="3"/>
        <end position="128"/>
    </location>
</feature>
<evidence type="ECO:0000256" key="3">
    <source>
        <dbReference type="ARBA" id="ARBA00022884"/>
    </source>
</evidence>
<feature type="region of interest" description="Disordered" evidence="7">
    <location>
        <begin position="136"/>
        <end position="161"/>
    </location>
</feature>
<dbReference type="AlphaFoldDB" id="A0A432G137"/>
<dbReference type="SUPFAM" id="SSF48013">
    <property type="entry name" value="NusB-like"/>
    <property type="match status" value="1"/>
</dbReference>
<dbReference type="GO" id="GO:0003723">
    <property type="term" value="F:RNA binding"/>
    <property type="evidence" value="ECO:0007669"/>
    <property type="project" value="UniProtKB-UniRule"/>
</dbReference>
<name>A0A432G137_9DELT</name>
<keyword evidence="4 6" id="KW-0805">Transcription regulation</keyword>
<dbReference type="Proteomes" id="UP000286732">
    <property type="component" value="Unassembled WGS sequence"/>
</dbReference>
<evidence type="ECO:0000256" key="6">
    <source>
        <dbReference type="HAMAP-Rule" id="MF_00073"/>
    </source>
</evidence>
<evidence type="ECO:0000313" key="11">
    <source>
        <dbReference type="Proteomes" id="UP000286732"/>
    </source>
</evidence>
<evidence type="ECO:0000313" key="9">
    <source>
        <dbReference type="EMBL" id="RTZ77332.1"/>
    </source>
</evidence>
<dbReference type="InterPro" id="IPR006027">
    <property type="entry name" value="NusB_RsmB_TIM44"/>
</dbReference>
<dbReference type="GO" id="GO:0005829">
    <property type="term" value="C:cytosol"/>
    <property type="evidence" value="ECO:0007669"/>
    <property type="project" value="TreeGrafter"/>
</dbReference>
<evidence type="ECO:0000313" key="10">
    <source>
        <dbReference type="EMBL" id="RTZ86831.1"/>
    </source>
</evidence>
<evidence type="ECO:0000313" key="12">
    <source>
        <dbReference type="Proteomes" id="UP000287176"/>
    </source>
</evidence>
<evidence type="ECO:0000256" key="2">
    <source>
        <dbReference type="ARBA" id="ARBA00022814"/>
    </source>
</evidence>
<keyword evidence="5 6" id="KW-0804">Transcription</keyword>
<dbReference type="InterPro" id="IPR011605">
    <property type="entry name" value="NusB_fam"/>
</dbReference>
<organism evidence="9 11">
    <name type="scientific">SAR324 cluster bacterium</name>
    <dbReference type="NCBI Taxonomy" id="2024889"/>
    <lineage>
        <taxon>Bacteria</taxon>
        <taxon>Deltaproteobacteria</taxon>
        <taxon>SAR324 cluster</taxon>
    </lineage>
</organism>
<reference evidence="11 12" key="1">
    <citation type="submission" date="2018-06" db="EMBL/GenBank/DDBJ databases">
        <title>Combined omics and stable isotope probing to characterize newly discovered Mariana Back-Arc vent microbial communities.</title>
        <authorList>
            <person name="Trembath-Reichert E."/>
            <person name="Huber J.A."/>
        </authorList>
    </citation>
    <scope>NUCLEOTIDE SEQUENCE [LARGE SCALE GENOMIC DNA]</scope>
    <source>
        <strain evidence="10">MAG 24</strain>
        <strain evidence="9">MAG 63_2</strain>
    </source>
</reference>
<dbReference type="NCBIfam" id="TIGR01951">
    <property type="entry name" value="nusB"/>
    <property type="match status" value="1"/>
</dbReference>
<dbReference type="EMBL" id="QNZM01000354">
    <property type="protein sequence ID" value="RTZ77332.1"/>
    <property type="molecule type" value="Genomic_DNA"/>
</dbReference>
<sequence>MRHQARSYALQALYQAELLQSKAMKHADRFLDQLETSPEIKEFARELVAGTLQHRKHLDRYLRRNLEHWKLNRLSTTVRNILRLATYELYHHPELSHSVVIDEAVELCKDFVDDTSHGLTNRVLQRVYDQITEERKTKAIAKKEESSKIKPDKKTQEPESK</sequence>
<keyword evidence="3 6" id="KW-0694">RNA-binding</keyword>
<accession>A0A432G137</accession>
<dbReference type="PANTHER" id="PTHR11078">
    <property type="entry name" value="N UTILIZATION SUBSTANCE PROTEIN B-RELATED"/>
    <property type="match status" value="1"/>
</dbReference>
<comment type="caution">
    <text evidence="9">The sequence shown here is derived from an EMBL/GenBank/DDBJ whole genome shotgun (WGS) entry which is preliminary data.</text>
</comment>
<proteinExistence type="inferred from homology"/>
<evidence type="ECO:0000256" key="1">
    <source>
        <dbReference type="ARBA" id="ARBA00005952"/>
    </source>
</evidence>
<keyword evidence="2 6" id="KW-0889">Transcription antitermination</keyword>
<comment type="function">
    <text evidence="6">Involved in transcription antitermination. Required for transcription of ribosomal RNA (rRNA) genes. Binds specifically to the boxA antiterminator sequence of the ribosomal RNA (rrn) operons.</text>
</comment>